<feature type="compositionally biased region" description="Low complexity" evidence="1">
    <location>
        <begin position="39"/>
        <end position="51"/>
    </location>
</feature>
<gene>
    <name evidence="3" type="ORF">E6O75_ATG06507</name>
</gene>
<accession>A0A4Z1NRW5</accession>
<sequence length="319" mass="33941">MSHQPPPYPPTDTPAAEVPLPETPAAEIPLPETPAREIPLPNSRSASPSPSAKYNKNDESHLAKNPHRGHLHNVSPETAIKLKNTNAKNPFTAPETASGWIRKRTSPLLSQAMQTNKEPAAFTSATEISLPENPADDLKSPTPLKDQYIDNSPQPDEPILNVTPTPNNALPATPASTSSPPNGCLFDASTSGSQPPKAASIQSTNISHTDPIASQTKPNPKPLPSSETSSILFTPSSSDEEDSRVEKYLVPNSSSNPAVGKAQDGIPRRRKAVVVRVPIVSRSDEVAVVTMSWIVTVLILCLVALVGGLFGAGLSYYLR</sequence>
<name>A0A4Z1NRW5_9PEZI</name>
<organism evidence="3 4">
    <name type="scientific">Venturia nashicola</name>
    <dbReference type="NCBI Taxonomy" id="86259"/>
    <lineage>
        <taxon>Eukaryota</taxon>
        <taxon>Fungi</taxon>
        <taxon>Dikarya</taxon>
        <taxon>Ascomycota</taxon>
        <taxon>Pezizomycotina</taxon>
        <taxon>Dothideomycetes</taxon>
        <taxon>Pleosporomycetidae</taxon>
        <taxon>Venturiales</taxon>
        <taxon>Venturiaceae</taxon>
        <taxon>Venturia</taxon>
    </lineage>
</organism>
<feature type="compositionally biased region" description="Polar residues" evidence="1">
    <location>
        <begin position="225"/>
        <end position="237"/>
    </location>
</feature>
<feature type="compositionally biased region" description="Polar residues" evidence="1">
    <location>
        <begin position="188"/>
        <end position="218"/>
    </location>
</feature>
<reference evidence="3 4" key="1">
    <citation type="submission" date="2019-04" db="EMBL/GenBank/DDBJ databases">
        <title>High contiguity whole genome sequence and gene annotation resource for two Venturia nashicola isolates.</title>
        <authorList>
            <person name="Prokchorchik M."/>
            <person name="Won K."/>
            <person name="Lee Y."/>
            <person name="Choi E.D."/>
            <person name="Segonzac C."/>
            <person name="Sohn K.H."/>
        </authorList>
    </citation>
    <scope>NUCLEOTIDE SEQUENCE [LARGE SCALE GENOMIC DNA]</scope>
    <source>
        <strain evidence="3 4">PRI2</strain>
    </source>
</reference>
<feature type="compositionally biased region" description="Polar residues" evidence="1">
    <location>
        <begin position="114"/>
        <end position="127"/>
    </location>
</feature>
<feature type="region of interest" description="Disordered" evidence="1">
    <location>
        <begin position="1"/>
        <end position="74"/>
    </location>
</feature>
<evidence type="ECO:0000256" key="2">
    <source>
        <dbReference type="SAM" id="Phobius"/>
    </source>
</evidence>
<dbReference type="OrthoDB" id="10654367at2759"/>
<evidence type="ECO:0000313" key="3">
    <source>
        <dbReference type="EMBL" id="TID18431.1"/>
    </source>
</evidence>
<comment type="caution">
    <text evidence="3">The sequence shown here is derived from an EMBL/GenBank/DDBJ whole genome shotgun (WGS) entry which is preliminary data.</text>
</comment>
<proteinExistence type="predicted"/>
<keyword evidence="2" id="KW-0812">Transmembrane</keyword>
<keyword evidence="2" id="KW-0472">Membrane</keyword>
<feature type="transmembrane region" description="Helical" evidence="2">
    <location>
        <begin position="291"/>
        <end position="318"/>
    </location>
</feature>
<feature type="compositionally biased region" description="Low complexity" evidence="1">
    <location>
        <begin position="160"/>
        <end position="181"/>
    </location>
</feature>
<feature type="compositionally biased region" description="Pro residues" evidence="1">
    <location>
        <begin position="1"/>
        <end position="12"/>
    </location>
</feature>
<keyword evidence="2" id="KW-1133">Transmembrane helix</keyword>
<protein>
    <submittedName>
        <fullName evidence="3">Uncharacterized protein</fullName>
    </submittedName>
</protein>
<evidence type="ECO:0000313" key="4">
    <source>
        <dbReference type="Proteomes" id="UP000298493"/>
    </source>
</evidence>
<feature type="region of interest" description="Disordered" evidence="1">
    <location>
        <begin position="114"/>
        <end position="242"/>
    </location>
</feature>
<keyword evidence="4" id="KW-1185">Reference proteome</keyword>
<dbReference type="AlphaFoldDB" id="A0A4Z1NRW5"/>
<dbReference type="Proteomes" id="UP000298493">
    <property type="component" value="Unassembled WGS sequence"/>
</dbReference>
<dbReference type="EMBL" id="SNSC02000014">
    <property type="protein sequence ID" value="TID18431.1"/>
    <property type="molecule type" value="Genomic_DNA"/>
</dbReference>
<evidence type="ECO:0000256" key="1">
    <source>
        <dbReference type="SAM" id="MobiDB-lite"/>
    </source>
</evidence>